<dbReference type="RefSeq" id="XP_022295123.1">
    <property type="nucleotide sequence ID" value="XM_022439415.1"/>
</dbReference>
<organism evidence="2 3">
    <name type="scientific">Crassostrea virginica</name>
    <name type="common">Eastern oyster</name>
    <dbReference type="NCBI Taxonomy" id="6565"/>
    <lineage>
        <taxon>Eukaryota</taxon>
        <taxon>Metazoa</taxon>
        <taxon>Spiralia</taxon>
        <taxon>Lophotrochozoa</taxon>
        <taxon>Mollusca</taxon>
        <taxon>Bivalvia</taxon>
        <taxon>Autobranchia</taxon>
        <taxon>Pteriomorphia</taxon>
        <taxon>Ostreida</taxon>
        <taxon>Ostreoidea</taxon>
        <taxon>Ostreidae</taxon>
        <taxon>Crassostrea</taxon>
    </lineage>
</organism>
<dbReference type="KEGG" id="cvn:111105243"/>
<evidence type="ECO:0000256" key="1">
    <source>
        <dbReference type="SAM" id="Phobius"/>
    </source>
</evidence>
<accession>A0A8B8AVJ1</accession>
<dbReference type="AlphaFoldDB" id="A0A8B8AVJ1"/>
<dbReference type="GeneID" id="111105243"/>
<dbReference type="Proteomes" id="UP000694844">
    <property type="component" value="Chromosome 7"/>
</dbReference>
<evidence type="ECO:0000313" key="2">
    <source>
        <dbReference type="Proteomes" id="UP000694844"/>
    </source>
</evidence>
<keyword evidence="1" id="KW-0472">Membrane</keyword>
<evidence type="ECO:0000313" key="3">
    <source>
        <dbReference type="RefSeq" id="XP_022295121.1"/>
    </source>
</evidence>
<gene>
    <name evidence="3 4" type="primary">LOC111105243</name>
</gene>
<reference evidence="3 4" key="1">
    <citation type="submission" date="2025-04" db="UniProtKB">
        <authorList>
            <consortium name="RefSeq"/>
        </authorList>
    </citation>
    <scope>IDENTIFICATION</scope>
    <source>
        <tissue evidence="3 4">Whole sample</tissue>
    </source>
</reference>
<dbReference type="RefSeq" id="XP_022295121.1">
    <property type="nucleotide sequence ID" value="XM_022439413.1"/>
</dbReference>
<keyword evidence="2" id="KW-1185">Reference proteome</keyword>
<keyword evidence="1" id="KW-1133">Transmembrane helix</keyword>
<sequence>MSDVVSGCFTCIAIIVIVLFNVGCFTSNWIRTEEVSVTNFTNFTNTSTVSTTKRICHHGLLYSNDCPDSKNVFDDSLVLLNIAISVCFTVIPFFWCCSACMDSICCDSCYDDTCSACCSCFYSLFYAIGGLLGLVSTVIVVANFENSDLGWSFYLTVAAIAIVLLQVVLLLSYGAYSRGSKEKFSMFMVYRRRHYYRI</sequence>
<feature type="transmembrane region" description="Helical" evidence="1">
    <location>
        <begin position="7"/>
        <end position="30"/>
    </location>
</feature>
<feature type="transmembrane region" description="Helical" evidence="1">
    <location>
        <begin position="77"/>
        <end position="100"/>
    </location>
</feature>
<protein>
    <submittedName>
        <fullName evidence="3 4">Uncharacterized protein LOC111105243</fullName>
    </submittedName>
</protein>
<proteinExistence type="predicted"/>
<keyword evidence="1" id="KW-0812">Transmembrane</keyword>
<evidence type="ECO:0000313" key="4">
    <source>
        <dbReference type="RefSeq" id="XP_022295123.1"/>
    </source>
</evidence>
<feature type="transmembrane region" description="Helical" evidence="1">
    <location>
        <begin position="153"/>
        <end position="176"/>
    </location>
</feature>
<name>A0A8B8AVJ1_CRAVI</name>
<feature type="transmembrane region" description="Helical" evidence="1">
    <location>
        <begin position="121"/>
        <end position="141"/>
    </location>
</feature>